<dbReference type="PANTHER" id="PTHR30386:SF17">
    <property type="entry name" value="ALKALINE PROTEASE SECRETION PROTEIN APRE"/>
    <property type="match status" value="1"/>
</dbReference>
<comment type="caution">
    <text evidence="13">The sequence shown here is derived from an EMBL/GenBank/DDBJ whole genome shotgun (WGS) entry which is preliminary data.</text>
</comment>
<evidence type="ECO:0000256" key="2">
    <source>
        <dbReference type="ARBA" id="ARBA00009477"/>
    </source>
</evidence>
<evidence type="ECO:0000256" key="4">
    <source>
        <dbReference type="ARBA" id="ARBA00022475"/>
    </source>
</evidence>
<evidence type="ECO:0000256" key="3">
    <source>
        <dbReference type="ARBA" id="ARBA00022448"/>
    </source>
</evidence>
<evidence type="ECO:0000313" key="13">
    <source>
        <dbReference type="EMBL" id="MBO0332656.1"/>
    </source>
</evidence>
<dbReference type="PRINTS" id="PR01490">
    <property type="entry name" value="RTXTOXIND"/>
</dbReference>
<evidence type="ECO:0000259" key="12">
    <source>
        <dbReference type="Pfam" id="PF26002"/>
    </source>
</evidence>
<evidence type="ECO:0000313" key="14">
    <source>
        <dbReference type="Proteomes" id="UP000664761"/>
    </source>
</evidence>
<evidence type="ECO:0000256" key="1">
    <source>
        <dbReference type="ARBA" id="ARBA00004377"/>
    </source>
</evidence>
<sequence length="427" mass="47741">MMNVRGPILFGLVIIFLFFGAFVGWAAFAPLGSAAIAQGVVSVEGNRKSIQHLEGGIVSEIKVKDGDFVKKGDVLIVLDEVQSKASVEIVRSRRAIALAQKARLIAERDGLDEIEFPEWLLERKDEPNIKEAMEGQKNIFKSRRISRDGQITILKQKASQLEEEIKGLEGQITSSDRQIALISEEIKDVESLVKKNLAKRPRLRALQRNLAELSGNRSQNISRIAQTRQAIGEVELQINELSNAMIDEVVSELRDVQAQIFDLEEQTRASEDVFDRTEIRAPTDGYVVNLQVHTTGGVIKPGETVLDIVPDNVQLIVEAQVNTKDIDSVYIDARAQIRFPAFSQRFSLPAEGKVLSVSADSLEDERTGNYYYLARVQIENLENAEIKVTQLRPGMQADVMILTGERTALDYFINPIILSFNRALRED</sequence>
<reference evidence="13 14" key="1">
    <citation type="submission" date="2021-03" db="EMBL/GenBank/DDBJ databases">
        <title>Sneathiella sp. CAU 1612 isolated from Kang Won-do.</title>
        <authorList>
            <person name="Kim W."/>
        </authorList>
    </citation>
    <scope>NUCLEOTIDE SEQUENCE [LARGE SCALE GENOMIC DNA]</scope>
    <source>
        <strain evidence="13 14">CAU 1612</strain>
    </source>
</reference>
<dbReference type="Pfam" id="PF25994">
    <property type="entry name" value="HH_AprE"/>
    <property type="match status" value="1"/>
</dbReference>
<dbReference type="Gene3D" id="2.40.30.170">
    <property type="match status" value="1"/>
</dbReference>
<dbReference type="RefSeq" id="WP_207042295.1">
    <property type="nucleotide sequence ID" value="NZ_JAFLNC010000001.1"/>
</dbReference>
<evidence type="ECO:0000256" key="8">
    <source>
        <dbReference type="ARBA" id="ARBA00023136"/>
    </source>
</evidence>
<feature type="domain" description="AprE-like beta-barrel" evidence="12">
    <location>
        <begin position="315"/>
        <end position="404"/>
    </location>
</feature>
<keyword evidence="5 9" id="KW-0997">Cell inner membrane</keyword>
<feature type="domain" description="AprE-like long alpha-helical hairpin" evidence="11">
    <location>
        <begin position="83"/>
        <end position="273"/>
    </location>
</feature>
<evidence type="ECO:0000256" key="7">
    <source>
        <dbReference type="ARBA" id="ARBA00022989"/>
    </source>
</evidence>
<dbReference type="EMBL" id="JAFLNC010000001">
    <property type="protein sequence ID" value="MBO0332656.1"/>
    <property type="molecule type" value="Genomic_DNA"/>
</dbReference>
<feature type="coiled-coil region" evidence="10">
    <location>
        <begin position="224"/>
        <end position="266"/>
    </location>
</feature>
<dbReference type="InterPro" id="IPR058982">
    <property type="entry name" value="Beta-barrel_AprE"/>
</dbReference>
<dbReference type="InterPro" id="IPR050739">
    <property type="entry name" value="MFP"/>
</dbReference>
<dbReference type="Gene3D" id="2.40.50.100">
    <property type="match status" value="1"/>
</dbReference>
<dbReference type="Proteomes" id="UP000664761">
    <property type="component" value="Unassembled WGS sequence"/>
</dbReference>
<evidence type="ECO:0000256" key="10">
    <source>
        <dbReference type="SAM" id="Coils"/>
    </source>
</evidence>
<dbReference type="Pfam" id="PF26002">
    <property type="entry name" value="Beta-barrel_AprE"/>
    <property type="match status" value="1"/>
</dbReference>
<gene>
    <name evidence="13" type="ORF">J0X12_03465</name>
</gene>
<keyword evidence="7" id="KW-1133">Transmembrane helix</keyword>
<dbReference type="NCBIfam" id="TIGR01843">
    <property type="entry name" value="type_I_hlyD"/>
    <property type="match status" value="1"/>
</dbReference>
<proteinExistence type="inferred from homology"/>
<keyword evidence="14" id="KW-1185">Reference proteome</keyword>
<accession>A0ABS3F2C0</accession>
<keyword evidence="4 9" id="KW-1003">Cell membrane</keyword>
<dbReference type="PANTHER" id="PTHR30386">
    <property type="entry name" value="MEMBRANE FUSION SUBUNIT OF EMRAB-TOLC MULTIDRUG EFFLUX PUMP"/>
    <property type="match status" value="1"/>
</dbReference>
<evidence type="ECO:0000256" key="5">
    <source>
        <dbReference type="ARBA" id="ARBA00022519"/>
    </source>
</evidence>
<organism evidence="13 14">
    <name type="scientific">Sneathiella sedimenti</name>
    <dbReference type="NCBI Taxonomy" id="2816034"/>
    <lineage>
        <taxon>Bacteria</taxon>
        <taxon>Pseudomonadati</taxon>
        <taxon>Pseudomonadota</taxon>
        <taxon>Alphaproteobacteria</taxon>
        <taxon>Sneathiellales</taxon>
        <taxon>Sneathiellaceae</taxon>
        <taxon>Sneathiella</taxon>
    </lineage>
</organism>
<comment type="subcellular location">
    <subcellularLocation>
        <location evidence="1 9">Cell inner membrane</location>
        <topology evidence="1 9">Single-pass membrane protein</topology>
    </subcellularLocation>
</comment>
<keyword evidence="8" id="KW-0472">Membrane</keyword>
<evidence type="ECO:0000256" key="6">
    <source>
        <dbReference type="ARBA" id="ARBA00022692"/>
    </source>
</evidence>
<keyword evidence="6" id="KW-0812">Transmembrane</keyword>
<comment type="similarity">
    <text evidence="2 9">Belongs to the membrane fusion protein (MFP) (TC 8.A.1) family.</text>
</comment>
<dbReference type="InterPro" id="IPR058781">
    <property type="entry name" value="HH_AprE-like"/>
</dbReference>
<keyword evidence="10" id="KW-0175">Coiled coil</keyword>
<feature type="coiled-coil region" evidence="10">
    <location>
        <begin position="151"/>
        <end position="178"/>
    </location>
</feature>
<name>A0ABS3F2C0_9PROT</name>
<keyword evidence="3 9" id="KW-0813">Transport</keyword>
<evidence type="ECO:0000259" key="11">
    <source>
        <dbReference type="Pfam" id="PF25994"/>
    </source>
</evidence>
<evidence type="ECO:0000256" key="9">
    <source>
        <dbReference type="RuleBase" id="RU365093"/>
    </source>
</evidence>
<protein>
    <recommendedName>
        <fullName evidence="9">Membrane fusion protein (MFP) family protein</fullName>
    </recommendedName>
</protein>
<dbReference type="InterPro" id="IPR010129">
    <property type="entry name" value="T1SS_HlyD"/>
</dbReference>